<keyword evidence="4 6" id="KW-0863">Zinc-finger</keyword>
<feature type="compositionally biased region" description="Basic and acidic residues" evidence="7">
    <location>
        <begin position="506"/>
        <end position="527"/>
    </location>
</feature>
<dbReference type="SUPFAM" id="SSF57850">
    <property type="entry name" value="RING/U-box"/>
    <property type="match status" value="1"/>
</dbReference>
<evidence type="ECO:0000256" key="5">
    <source>
        <dbReference type="ARBA" id="ARBA00022833"/>
    </source>
</evidence>
<dbReference type="STRING" id="230819.A0A5C3L1Z1"/>
<dbReference type="GO" id="GO:0008270">
    <property type="term" value="F:zinc ion binding"/>
    <property type="evidence" value="ECO:0007669"/>
    <property type="project" value="UniProtKB-KW"/>
</dbReference>
<protein>
    <recommendedName>
        <fullName evidence="8">RING-type domain-containing protein</fullName>
    </recommendedName>
</protein>
<comment type="subcellular location">
    <subcellularLocation>
        <location evidence="1">Cytoplasm</location>
    </subcellularLocation>
</comment>
<evidence type="ECO:0000256" key="6">
    <source>
        <dbReference type="PROSITE-ProRule" id="PRU00175"/>
    </source>
</evidence>
<gene>
    <name evidence="9" type="ORF">FA15DRAFT_667177</name>
</gene>
<reference evidence="9 10" key="1">
    <citation type="journal article" date="2019" name="Nat. Ecol. Evol.">
        <title>Megaphylogeny resolves global patterns of mushroom evolution.</title>
        <authorList>
            <person name="Varga T."/>
            <person name="Krizsan K."/>
            <person name="Foldi C."/>
            <person name="Dima B."/>
            <person name="Sanchez-Garcia M."/>
            <person name="Sanchez-Ramirez S."/>
            <person name="Szollosi G.J."/>
            <person name="Szarkandi J.G."/>
            <person name="Papp V."/>
            <person name="Albert L."/>
            <person name="Andreopoulos W."/>
            <person name="Angelini C."/>
            <person name="Antonin V."/>
            <person name="Barry K.W."/>
            <person name="Bougher N.L."/>
            <person name="Buchanan P."/>
            <person name="Buyck B."/>
            <person name="Bense V."/>
            <person name="Catcheside P."/>
            <person name="Chovatia M."/>
            <person name="Cooper J."/>
            <person name="Damon W."/>
            <person name="Desjardin D."/>
            <person name="Finy P."/>
            <person name="Geml J."/>
            <person name="Haridas S."/>
            <person name="Hughes K."/>
            <person name="Justo A."/>
            <person name="Karasinski D."/>
            <person name="Kautmanova I."/>
            <person name="Kiss B."/>
            <person name="Kocsube S."/>
            <person name="Kotiranta H."/>
            <person name="LaButti K.M."/>
            <person name="Lechner B.E."/>
            <person name="Liimatainen K."/>
            <person name="Lipzen A."/>
            <person name="Lukacs Z."/>
            <person name="Mihaltcheva S."/>
            <person name="Morgado L.N."/>
            <person name="Niskanen T."/>
            <person name="Noordeloos M.E."/>
            <person name="Ohm R.A."/>
            <person name="Ortiz-Santana B."/>
            <person name="Ovrebo C."/>
            <person name="Racz N."/>
            <person name="Riley R."/>
            <person name="Savchenko A."/>
            <person name="Shiryaev A."/>
            <person name="Soop K."/>
            <person name="Spirin V."/>
            <person name="Szebenyi C."/>
            <person name="Tomsovsky M."/>
            <person name="Tulloss R.E."/>
            <person name="Uehling J."/>
            <person name="Grigoriev I.V."/>
            <person name="Vagvolgyi C."/>
            <person name="Papp T."/>
            <person name="Martin F.M."/>
            <person name="Miettinen O."/>
            <person name="Hibbett D.S."/>
            <person name="Nagy L.G."/>
        </authorList>
    </citation>
    <scope>NUCLEOTIDE SEQUENCE [LARGE SCALE GENOMIC DNA]</scope>
    <source>
        <strain evidence="9 10">CBS 121175</strain>
    </source>
</reference>
<dbReference type="InterPro" id="IPR001841">
    <property type="entry name" value="Znf_RING"/>
</dbReference>
<evidence type="ECO:0000256" key="2">
    <source>
        <dbReference type="ARBA" id="ARBA00022490"/>
    </source>
</evidence>
<evidence type="ECO:0000256" key="1">
    <source>
        <dbReference type="ARBA" id="ARBA00004496"/>
    </source>
</evidence>
<dbReference type="GO" id="GO:0005737">
    <property type="term" value="C:cytoplasm"/>
    <property type="evidence" value="ECO:0007669"/>
    <property type="project" value="UniProtKB-SubCell"/>
</dbReference>
<dbReference type="Pfam" id="PF00097">
    <property type="entry name" value="zf-C3HC4"/>
    <property type="match status" value="1"/>
</dbReference>
<dbReference type="GO" id="GO:0045944">
    <property type="term" value="P:positive regulation of transcription by RNA polymerase II"/>
    <property type="evidence" value="ECO:0007669"/>
    <property type="project" value="TreeGrafter"/>
</dbReference>
<dbReference type="Proteomes" id="UP000307440">
    <property type="component" value="Unassembled WGS sequence"/>
</dbReference>
<sequence>MASTSSRGQPNSKPKHIGKMPSNKALNANELLNFSLPPRQTRPTSAIPKRSKQTGNVHGVWNKERFVNAQYRFVMNPNGDYTVHFADPDIFFQWNDILQIIVPRISPLACVAGDSAFSDVEGLTTCPICLSPPTAARMTKCGHVFCYPCILHYLSTSENKWARCPICFDSVHERQLKSVKWYDDISAGVPIGPEISFLESGAATGRSQRKDVQLRMRLIQRPQITTLALPRSQIWPSELLPLHQAPFHFLPDVFCFSKFMLATPEYLIADLTKELEELAAERRIISGMEDALSLYFINGADEKVRHQIEEATALETPLLMERIAKSRRDQKEIQDKAAAADRRRVALEQADSTAMAPNAPTEFLASRAGHSYSDTPTPSSSREPHQNRSNQRRNINPPPPSTSTYYYYQAASGLPIYLHPLEIKILFSHFKGYSSFPDEITVKVAAWSEGTVDDNFRKRCKYLGHLPEGVDVMFIEADLEGVVGKEGLKNFEAGLRARSTRRKDKVKKDDNAKAKAEGREREKEMESLTRFLPSSRPLSSSPNDFVPLESARRDSNSESETRSNTSTSPPIASGAWGNRSFASALHSSAQRNANPQAARRQEVAEEDWDPDAMWHELEARTVAGDGGGKKNKRGSRMVVLGGGGAGARRR</sequence>
<dbReference type="CDD" id="cd16536">
    <property type="entry name" value="RING-HC_RNF10"/>
    <property type="match status" value="1"/>
</dbReference>
<feature type="compositionally biased region" description="Polar residues" evidence="7">
    <location>
        <begin position="372"/>
        <end position="394"/>
    </location>
</feature>
<keyword evidence="3" id="KW-0479">Metal-binding</keyword>
<evidence type="ECO:0000256" key="3">
    <source>
        <dbReference type="ARBA" id="ARBA00022723"/>
    </source>
</evidence>
<dbReference type="SMART" id="SM00184">
    <property type="entry name" value="RING"/>
    <property type="match status" value="1"/>
</dbReference>
<feature type="region of interest" description="Disordered" evidence="7">
    <location>
        <begin position="330"/>
        <end position="401"/>
    </location>
</feature>
<feature type="region of interest" description="Disordered" evidence="7">
    <location>
        <begin position="1"/>
        <end position="22"/>
    </location>
</feature>
<dbReference type="EMBL" id="ML210172">
    <property type="protein sequence ID" value="TFK26698.1"/>
    <property type="molecule type" value="Genomic_DNA"/>
</dbReference>
<dbReference type="InterPro" id="IPR039739">
    <property type="entry name" value="MAG2/RNF10"/>
</dbReference>
<dbReference type="InterPro" id="IPR017907">
    <property type="entry name" value="Znf_RING_CS"/>
</dbReference>
<keyword evidence="2" id="KW-0963">Cytoplasm</keyword>
<evidence type="ECO:0000313" key="9">
    <source>
        <dbReference type="EMBL" id="TFK26698.1"/>
    </source>
</evidence>
<dbReference type="PANTHER" id="PTHR12983">
    <property type="entry name" value="RING FINGER 10 FAMILY MEMBER"/>
    <property type="match status" value="1"/>
</dbReference>
<dbReference type="Gene3D" id="3.30.40.10">
    <property type="entry name" value="Zinc/RING finger domain, C3HC4 (zinc finger)"/>
    <property type="match status" value="1"/>
</dbReference>
<feature type="compositionally biased region" description="Basic and acidic residues" evidence="7">
    <location>
        <begin position="550"/>
        <end position="561"/>
    </location>
</feature>
<dbReference type="AlphaFoldDB" id="A0A5C3L1Z1"/>
<proteinExistence type="predicted"/>
<dbReference type="InterPro" id="IPR018957">
    <property type="entry name" value="Znf_C3HC4_RING-type"/>
</dbReference>
<dbReference type="InterPro" id="IPR013083">
    <property type="entry name" value="Znf_RING/FYVE/PHD"/>
</dbReference>
<feature type="compositionally biased region" description="Gly residues" evidence="7">
    <location>
        <begin position="640"/>
        <end position="650"/>
    </location>
</feature>
<evidence type="ECO:0000256" key="4">
    <source>
        <dbReference type="ARBA" id="ARBA00022771"/>
    </source>
</evidence>
<organism evidence="9 10">
    <name type="scientific">Coprinopsis marcescibilis</name>
    <name type="common">Agaric fungus</name>
    <name type="synonym">Psathyrella marcescibilis</name>
    <dbReference type="NCBI Taxonomy" id="230819"/>
    <lineage>
        <taxon>Eukaryota</taxon>
        <taxon>Fungi</taxon>
        <taxon>Dikarya</taxon>
        <taxon>Basidiomycota</taxon>
        <taxon>Agaricomycotina</taxon>
        <taxon>Agaricomycetes</taxon>
        <taxon>Agaricomycetidae</taxon>
        <taxon>Agaricales</taxon>
        <taxon>Agaricineae</taxon>
        <taxon>Psathyrellaceae</taxon>
        <taxon>Coprinopsis</taxon>
    </lineage>
</organism>
<evidence type="ECO:0000259" key="8">
    <source>
        <dbReference type="PROSITE" id="PS50089"/>
    </source>
</evidence>
<name>A0A5C3L1Z1_COPMA</name>
<evidence type="ECO:0000313" key="10">
    <source>
        <dbReference type="Proteomes" id="UP000307440"/>
    </source>
</evidence>
<keyword evidence="10" id="KW-1185">Reference proteome</keyword>
<feature type="domain" description="RING-type" evidence="8">
    <location>
        <begin position="126"/>
        <end position="167"/>
    </location>
</feature>
<dbReference type="OrthoDB" id="302966at2759"/>
<feature type="compositionally biased region" description="Low complexity" evidence="7">
    <location>
        <begin position="589"/>
        <end position="598"/>
    </location>
</feature>
<feature type="compositionally biased region" description="Low complexity" evidence="7">
    <location>
        <begin position="528"/>
        <end position="542"/>
    </location>
</feature>
<dbReference type="PROSITE" id="PS50089">
    <property type="entry name" value="ZF_RING_2"/>
    <property type="match status" value="1"/>
</dbReference>
<dbReference type="PANTHER" id="PTHR12983:SF9">
    <property type="entry name" value="E3 UBIQUITIN-PROTEIN LIGASE RNF10"/>
    <property type="match status" value="1"/>
</dbReference>
<accession>A0A5C3L1Z1</accession>
<feature type="compositionally biased region" description="Basic and acidic residues" evidence="7">
    <location>
        <begin position="330"/>
        <end position="346"/>
    </location>
</feature>
<keyword evidence="5" id="KW-0862">Zinc</keyword>
<feature type="compositionally biased region" description="Polar residues" evidence="7">
    <location>
        <begin position="1"/>
        <end position="12"/>
    </location>
</feature>
<dbReference type="PROSITE" id="PS00518">
    <property type="entry name" value="ZF_RING_1"/>
    <property type="match status" value="1"/>
</dbReference>
<dbReference type="GO" id="GO:0000976">
    <property type="term" value="F:transcription cis-regulatory region binding"/>
    <property type="evidence" value="ECO:0007669"/>
    <property type="project" value="TreeGrafter"/>
</dbReference>
<evidence type="ECO:0000256" key="7">
    <source>
        <dbReference type="SAM" id="MobiDB-lite"/>
    </source>
</evidence>
<feature type="region of interest" description="Disordered" evidence="7">
    <location>
        <begin position="498"/>
        <end position="650"/>
    </location>
</feature>